<keyword evidence="2 4" id="KW-0442">Lipid degradation</keyword>
<evidence type="ECO:0000256" key="3">
    <source>
        <dbReference type="ARBA" id="ARBA00023098"/>
    </source>
</evidence>
<feature type="active site" description="Nucleophile" evidence="4">
    <location>
        <position position="119"/>
    </location>
</feature>
<evidence type="ECO:0000256" key="5">
    <source>
        <dbReference type="SAM" id="MobiDB-lite"/>
    </source>
</evidence>
<reference evidence="7 8" key="1">
    <citation type="journal article" date="2011" name="J. Bacteriol.">
        <title>Genome sequence of 'Pedosphaera parvula' Ellin514, an aerobic Verrucomicrobial isolate from pasture soil.</title>
        <authorList>
            <person name="Kant R."/>
            <person name="van Passel M.W."/>
            <person name="Sangwan P."/>
            <person name="Palva A."/>
            <person name="Lucas S."/>
            <person name="Copeland A."/>
            <person name="Lapidus A."/>
            <person name="Glavina Del Rio T."/>
            <person name="Dalin E."/>
            <person name="Tice H."/>
            <person name="Bruce D."/>
            <person name="Goodwin L."/>
            <person name="Pitluck S."/>
            <person name="Chertkov O."/>
            <person name="Larimer F.W."/>
            <person name="Land M.L."/>
            <person name="Hauser L."/>
            <person name="Brettin T.S."/>
            <person name="Detter J.C."/>
            <person name="Han S."/>
            <person name="de Vos W.M."/>
            <person name="Janssen P.H."/>
            <person name="Smidt H."/>
        </authorList>
    </citation>
    <scope>NUCLEOTIDE SEQUENCE [LARGE SCALE GENOMIC DNA]</scope>
    <source>
        <strain evidence="7 8">Ellin514</strain>
    </source>
</reference>
<evidence type="ECO:0000256" key="1">
    <source>
        <dbReference type="ARBA" id="ARBA00022801"/>
    </source>
</evidence>
<feature type="compositionally biased region" description="Basic and acidic residues" evidence="5">
    <location>
        <begin position="451"/>
        <end position="476"/>
    </location>
</feature>
<evidence type="ECO:0000313" key="8">
    <source>
        <dbReference type="Proteomes" id="UP000003688"/>
    </source>
</evidence>
<name>B9XLM6_PEDPL</name>
<dbReference type="InterPro" id="IPR050301">
    <property type="entry name" value="NTE"/>
</dbReference>
<protein>
    <submittedName>
        <fullName evidence="7">Patatin</fullName>
    </submittedName>
</protein>
<dbReference type="Pfam" id="PF12536">
    <property type="entry name" value="DUF3734"/>
    <property type="match status" value="1"/>
</dbReference>
<feature type="short sequence motif" description="GXGXXG" evidence="4">
    <location>
        <begin position="90"/>
        <end position="95"/>
    </location>
</feature>
<dbReference type="GO" id="GO:0016787">
    <property type="term" value="F:hydrolase activity"/>
    <property type="evidence" value="ECO:0007669"/>
    <property type="project" value="UniProtKB-UniRule"/>
</dbReference>
<sequence>MPNNGSVTGQNDNVVRAYAAFTCLAAGFRVVGFHLRGRGLTSGLGSFVYKERSQHGDNARATVKAQLNSITEKAKSMNGKFDHTILLLQGGGALGAYQAGAYEGLVEAGIVPDWVVGISIGGMNAALIAGNPPGRRVERLRAFWERVSAHVPLIPPPWLDPIRPALNQLSASASIINGVPGFFIPRVPPPSFSIPDEVPERLSYYDTEMLTATLEELADFDLINRHKVRLSLGTVNVSTGKSVYFDNHETQITPDHVRASGALPPGLPPVGIDGEYYWDGGVVSNSPLWYVLEHLPREKALVLQVDIFKADGDLPKDIDEVLRRDLDIRYASRVPFSSDRIRKLAEMHLALKRLLGKLPASLKNDPDVKALLPVRDIGEMTIARLTNRGLSHAGYSKDYEFSRATVEELWATGLEDVRHSIRSISTMKPTTYGSVATIYDLPPEPSSSKPKSHEEPELEKGVEPPARRSHNGESQRHLGNGTSAHRSHSVSAARHSRHRTKTRHSRTERSRSRR</sequence>
<keyword evidence="3 4" id="KW-0443">Lipid metabolism</keyword>
<dbReference type="STRING" id="320771.Cflav_PD2125"/>
<dbReference type="InterPro" id="IPR002641">
    <property type="entry name" value="PNPLA_dom"/>
</dbReference>
<feature type="short sequence motif" description="DGA/G" evidence="4">
    <location>
        <begin position="279"/>
        <end position="281"/>
    </location>
</feature>
<feature type="compositionally biased region" description="Basic and acidic residues" evidence="5">
    <location>
        <begin position="505"/>
        <end position="514"/>
    </location>
</feature>
<dbReference type="GO" id="GO:0016042">
    <property type="term" value="P:lipid catabolic process"/>
    <property type="evidence" value="ECO:0007669"/>
    <property type="project" value="UniProtKB-UniRule"/>
</dbReference>
<evidence type="ECO:0000259" key="6">
    <source>
        <dbReference type="PROSITE" id="PS51635"/>
    </source>
</evidence>
<dbReference type="EMBL" id="ABOX02000030">
    <property type="protein sequence ID" value="EEF59274.1"/>
    <property type="molecule type" value="Genomic_DNA"/>
</dbReference>
<dbReference type="Pfam" id="PF01734">
    <property type="entry name" value="Patatin"/>
    <property type="match status" value="1"/>
</dbReference>
<feature type="active site" description="Proton acceptor" evidence="4">
    <location>
        <position position="279"/>
    </location>
</feature>
<dbReference type="InterPro" id="IPR021095">
    <property type="entry name" value="DUF3734"/>
</dbReference>
<proteinExistence type="predicted"/>
<accession>B9XLM6</accession>
<dbReference type="CDD" id="cd07209">
    <property type="entry name" value="Pat_hypo_Ecoli_Z1214_like"/>
    <property type="match status" value="1"/>
</dbReference>
<dbReference type="SUPFAM" id="SSF52151">
    <property type="entry name" value="FabD/lysophospholipase-like"/>
    <property type="match status" value="1"/>
</dbReference>
<dbReference type="InterPro" id="IPR016035">
    <property type="entry name" value="Acyl_Trfase/lysoPLipase"/>
</dbReference>
<evidence type="ECO:0000256" key="4">
    <source>
        <dbReference type="PROSITE-ProRule" id="PRU01161"/>
    </source>
</evidence>
<organism evidence="7 8">
    <name type="scientific">Pedosphaera parvula (strain Ellin514)</name>
    <dbReference type="NCBI Taxonomy" id="320771"/>
    <lineage>
        <taxon>Bacteria</taxon>
        <taxon>Pseudomonadati</taxon>
        <taxon>Verrucomicrobiota</taxon>
        <taxon>Pedosphaerae</taxon>
        <taxon>Pedosphaerales</taxon>
        <taxon>Pedosphaeraceae</taxon>
        <taxon>Pedosphaera</taxon>
    </lineage>
</organism>
<dbReference type="AlphaFoldDB" id="B9XLM6"/>
<dbReference type="Proteomes" id="UP000003688">
    <property type="component" value="Unassembled WGS sequence"/>
</dbReference>
<feature type="short sequence motif" description="GXSXG" evidence="4">
    <location>
        <begin position="117"/>
        <end position="121"/>
    </location>
</feature>
<dbReference type="PROSITE" id="PS51635">
    <property type="entry name" value="PNPLA"/>
    <property type="match status" value="1"/>
</dbReference>
<evidence type="ECO:0000256" key="2">
    <source>
        <dbReference type="ARBA" id="ARBA00022963"/>
    </source>
</evidence>
<feature type="region of interest" description="Disordered" evidence="5">
    <location>
        <begin position="436"/>
        <end position="514"/>
    </location>
</feature>
<dbReference type="Gene3D" id="3.40.1090.10">
    <property type="entry name" value="Cytosolic phospholipase A2 catalytic domain"/>
    <property type="match status" value="2"/>
</dbReference>
<keyword evidence="1 4" id="KW-0378">Hydrolase</keyword>
<keyword evidence="8" id="KW-1185">Reference proteome</keyword>
<evidence type="ECO:0000313" key="7">
    <source>
        <dbReference type="EMBL" id="EEF59274.1"/>
    </source>
</evidence>
<dbReference type="PANTHER" id="PTHR14226">
    <property type="entry name" value="NEUROPATHY TARGET ESTERASE/SWISS CHEESE D.MELANOGASTER"/>
    <property type="match status" value="1"/>
</dbReference>
<feature type="domain" description="PNPLA" evidence="6">
    <location>
        <begin position="86"/>
        <end position="292"/>
    </location>
</feature>
<comment type="caution">
    <text evidence="7">The sequence shown here is derived from an EMBL/GenBank/DDBJ whole genome shotgun (WGS) entry which is preliminary data.</text>
</comment>
<gene>
    <name evidence="7" type="ORF">Cflav_PD2125</name>
</gene>
<dbReference type="PANTHER" id="PTHR14226:SF57">
    <property type="entry name" value="BLR7027 PROTEIN"/>
    <property type="match status" value="1"/>
</dbReference>
<feature type="compositionally biased region" description="Basic residues" evidence="5">
    <location>
        <begin position="494"/>
        <end position="504"/>
    </location>
</feature>